<feature type="domain" description="Cation efflux protein transmembrane" evidence="8">
    <location>
        <begin position="23"/>
        <end position="74"/>
    </location>
</feature>
<keyword evidence="6 7" id="KW-0472">Membrane</keyword>
<dbReference type="InterPro" id="IPR058533">
    <property type="entry name" value="Cation_efflux_TM"/>
</dbReference>
<dbReference type="Pfam" id="PF01545">
    <property type="entry name" value="Cation_efflux"/>
    <property type="match status" value="2"/>
</dbReference>
<feature type="transmembrane region" description="Helical" evidence="7">
    <location>
        <begin position="136"/>
        <end position="153"/>
    </location>
</feature>
<feature type="transmembrane region" description="Helical" evidence="7">
    <location>
        <begin position="48"/>
        <end position="69"/>
    </location>
</feature>
<dbReference type="PANTHER" id="PTHR45755">
    <property type="match status" value="1"/>
</dbReference>
<reference evidence="9" key="1">
    <citation type="submission" date="2019-12" db="EMBL/GenBank/DDBJ databases">
        <title>High-Quality draft genome sequences of three cyanobacteria isolated from the limestone walls of the Old Cathedral of Coimbra.</title>
        <authorList>
            <person name="Tiago I."/>
            <person name="Soares F."/>
            <person name="Portugal A."/>
        </authorList>
    </citation>
    <scope>NUCLEOTIDE SEQUENCE</scope>
    <source>
        <strain evidence="9">A</strain>
    </source>
</reference>
<accession>A0A8J7Z1V1</accession>
<keyword evidence="2" id="KW-0813">Transport</keyword>
<dbReference type="InterPro" id="IPR027469">
    <property type="entry name" value="Cation_efflux_TMD_sf"/>
</dbReference>
<evidence type="ECO:0000256" key="5">
    <source>
        <dbReference type="ARBA" id="ARBA00023065"/>
    </source>
</evidence>
<dbReference type="Proteomes" id="UP000646053">
    <property type="component" value="Unassembled WGS sequence"/>
</dbReference>
<gene>
    <name evidence="9" type="ORF">GS601_04790</name>
</gene>
<dbReference type="AlphaFoldDB" id="A0A8J7Z1V1"/>
<proteinExistence type="predicted"/>
<keyword evidence="3 7" id="KW-0812">Transmembrane</keyword>
<dbReference type="GO" id="GO:0016020">
    <property type="term" value="C:membrane"/>
    <property type="evidence" value="ECO:0007669"/>
    <property type="project" value="UniProtKB-SubCell"/>
</dbReference>
<keyword evidence="10" id="KW-1185">Reference proteome</keyword>
<feature type="transmembrane region" description="Helical" evidence="7">
    <location>
        <begin position="165"/>
        <end position="191"/>
    </location>
</feature>
<dbReference type="Gene3D" id="1.20.1510.10">
    <property type="entry name" value="Cation efflux protein transmembrane domain"/>
    <property type="match status" value="1"/>
</dbReference>
<feature type="transmembrane region" description="Helical" evidence="7">
    <location>
        <begin position="197"/>
        <end position="215"/>
    </location>
</feature>
<evidence type="ECO:0000256" key="1">
    <source>
        <dbReference type="ARBA" id="ARBA00004141"/>
    </source>
</evidence>
<dbReference type="InterPro" id="IPR002524">
    <property type="entry name" value="Cation_efflux"/>
</dbReference>
<keyword evidence="5" id="KW-0406">Ion transport</keyword>
<dbReference type="PANTHER" id="PTHR45755:SF4">
    <property type="entry name" value="ZINC TRANSPORTER 7"/>
    <property type="match status" value="1"/>
</dbReference>
<dbReference type="GO" id="GO:0005385">
    <property type="term" value="F:zinc ion transmembrane transporter activity"/>
    <property type="evidence" value="ECO:0007669"/>
    <property type="project" value="InterPro"/>
</dbReference>
<dbReference type="NCBIfam" id="TIGR01297">
    <property type="entry name" value="CDF"/>
    <property type="match status" value="1"/>
</dbReference>
<protein>
    <submittedName>
        <fullName evidence="9">Cation diffusion facilitator family transporter</fullName>
    </submittedName>
</protein>
<evidence type="ECO:0000256" key="7">
    <source>
        <dbReference type="SAM" id="Phobius"/>
    </source>
</evidence>
<feature type="transmembrane region" description="Helical" evidence="7">
    <location>
        <begin position="98"/>
        <end position="116"/>
    </location>
</feature>
<feature type="transmembrane region" description="Helical" evidence="7">
    <location>
        <begin position="23"/>
        <end position="42"/>
    </location>
</feature>
<comment type="caution">
    <text evidence="9">The sequence shown here is derived from an EMBL/GenBank/DDBJ whole genome shotgun (WGS) entry which is preliminary data.</text>
</comment>
<dbReference type="SUPFAM" id="SSF161111">
    <property type="entry name" value="Cation efflux protein transmembrane domain-like"/>
    <property type="match status" value="1"/>
</dbReference>
<evidence type="ECO:0000313" key="9">
    <source>
        <dbReference type="EMBL" id="NDJ16613.1"/>
    </source>
</evidence>
<keyword evidence="4 7" id="KW-1133">Transmembrane helix</keyword>
<dbReference type="GO" id="GO:0006882">
    <property type="term" value="P:intracellular zinc ion homeostasis"/>
    <property type="evidence" value="ECO:0007669"/>
    <property type="project" value="InterPro"/>
</dbReference>
<name>A0A8J7Z1V1_9CYAN</name>
<evidence type="ECO:0000256" key="3">
    <source>
        <dbReference type="ARBA" id="ARBA00022692"/>
    </source>
</evidence>
<dbReference type="EMBL" id="WVIE01000004">
    <property type="protein sequence ID" value="NDJ16613.1"/>
    <property type="molecule type" value="Genomic_DNA"/>
</dbReference>
<evidence type="ECO:0000313" key="10">
    <source>
        <dbReference type="Proteomes" id="UP000646053"/>
    </source>
</evidence>
<comment type="subcellular location">
    <subcellularLocation>
        <location evidence="1">Membrane</location>
        <topology evidence="1">Multi-pass membrane protein</topology>
    </subcellularLocation>
</comment>
<dbReference type="InterPro" id="IPR045316">
    <property type="entry name" value="Msc2-like"/>
</dbReference>
<evidence type="ECO:0000256" key="2">
    <source>
        <dbReference type="ARBA" id="ARBA00022448"/>
    </source>
</evidence>
<sequence>MHAPHSTDCACLIHDPKTKQRQLLIALSLVSSFAGVELYIGLASHSLALLAESGHMVSDCIALLLAFLATRLSQSSLQWGWIGVDAIAVKPTRSLETWAALINSCGLVAVTLWIAWEAIARFHLPAPDIASQPMLITAIAGLIINMINISVLHQGSDRDLNLRAAFLHVVADALGAVGVIIAAIAVAWFHWVWADSVISLAIALLIFGSAVPLIAQSLKELRGL</sequence>
<evidence type="ECO:0000256" key="4">
    <source>
        <dbReference type="ARBA" id="ARBA00022989"/>
    </source>
</evidence>
<dbReference type="RefSeq" id="WP_162422125.1">
    <property type="nucleotide sequence ID" value="NZ_WVIE01000004.1"/>
</dbReference>
<feature type="domain" description="Cation efflux protein transmembrane" evidence="8">
    <location>
        <begin position="95"/>
        <end position="221"/>
    </location>
</feature>
<evidence type="ECO:0000259" key="8">
    <source>
        <dbReference type="Pfam" id="PF01545"/>
    </source>
</evidence>
<evidence type="ECO:0000256" key="6">
    <source>
        <dbReference type="ARBA" id="ARBA00023136"/>
    </source>
</evidence>
<organism evidence="9 10">
    <name type="scientific">Myxacorys almedinensis A</name>
    <dbReference type="NCBI Taxonomy" id="2690445"/>
    <lineage>
        <taxon>Bacteria</taxon>
        <taxon>Bacillati</taxon>
        <taxon>Cyanobacteriota</taxon>
        <taxon>Cyanophyceae</taxon>
        <taxon>Leptolyngbyales</taxon>
        <taxon>Leptolyngbyaceae</taxon>
        <taxon>Myxacorys</taxon>
        <taxon>Myxacorys almedinensis</taxon>
    </lineage>
</organism>